<dbReference type="GO" id="GO:0016301">
    <property type="term" value="F:kinase activity"/>
    <property type="evidence" value="ECO:0007669"/>
    <property type="project" value="UniProtKB-KW"/>
</dbReference>
<dbReference type="Pfam" id="PF23607">
    <property type="entry name" value="WZC_N"/>
    <property type="match status" value="1"/>
</dbReference>
<dbReference type="EMBL" id="CABEEZ010000079">
    <property type="protein sequence ID" value="VTR35318.1"/>
    <property type="molecule type" value="Genomic_DNA"/>
</dbReference>
<dbReference type="EC" id="2.7.10.-" evidence="1"/>
<sequence length="125" mass="13949">MVLGKTVDDLNLDVVVEQKFFPIFGKGFARIVGKPKSELALSRFEVSENDINQYFEIKLLDDSQFSITKDGEDIAKGNVGQLLKNEHVTVLISDAKFDDGEVFEIKKISKLEAINEILNDLTVTG</sequence>
<keyword evidence="1" id="KW-0418">Kinase</keyword>
<organism evidence="1">
    <name type="scientific">Serratia fonticola</name>
    <dbReference type="NCBI Taxonomy" id="47917"/>
    <lineage>
        <taxon>Bacteria</taxon>
        <taxon>Pseudomonadati</taxon>
        <taxon>Pseudomonadota</taxon>
        <taxon>Gammaproteobacteria</taxon>
        <taxon>Enterobacterales</taxon>
        <taxon>Yersiniaceae</taxon>
        <taxon>Serratia</taxon>
    </lineage>
</organism>
<dbReference type="AlphaFoldDB" id="A0A4V6KPK1"/>
<keyword evidence="1" id="KW-0808">Transferase</keyword>
<proteinExistence type="predicted"/>
<reference evidence="1" key="1">
    <citation type="submission" date="2019-05" db="EMBL/GenBank/DDBJ databases">
        <authorList>
            <consortium name="Pathogen Informatics"/>
        </authorList>
    </citation>
    <scope>NUCLEOTIDE SEQUENCE [LARGE SCALE GENOMIC DNA]</scope>
    <source>
        <strain evidence="1">NCTC12965</strain>
    </source>
</reference>
<protein>
    <submittedName>
        <fullName evidence="1">Tyrosine-protein kinase wzc</fullName>
        <ecNumber evidence="1">2.7.10.-</ecNumber>
    </submittedName>
</protein>
<gene>
    <name evidence="1" type="primary">wzc</name>
    <name evidence="1" type="ORF">NCTC12965_03769</name>
</gene>
<name>A0A4V6KPK1_SERFO</name>
<evidence type="ECO:0000313" key="1">
    <source>
        <dbReference type="EMBL" id="VTR35318.1"/>
    </source>
</evidence>
<accession>A0A4V6KPK1</accession>